<dbReference type="InParanoid" id="A0A151GLW0"/>
<dbReference type="AlphaFoldDB" id="A0A151GLW0"/>
<feature type="signal peptide" evidence="1">
    <location>
        <begin position="1"/>
        <end position="23"/>
    </location>
</feature>
<name>A0A151GLW0_DRECN</name>
<dbReference type="RefSeq" id="XP_040657442.1">
    <property type="nucleotide sequence ID" value="XM_040802409.1"/>
</dbReference>
<dbReference type="EMBL" id="LAYC01000002">
    <property type="protein sequence ID" value="KYK58090.1"/>
    <property type="molecule type" value="Genomic_DNA"/>
</dbReference>
<evidence type="ECO:0000313" key="3">
    <source>
        <dbReference type="Proteomes" id="UP000076580"/>
    </source>
</evidence>
<proteinExistence type="predicted"/>
<dbReference type="GeneID" id="63717746"/>
<sequence>MHFKDFLPALFLFAAAILQVGDAAQSKCTSSEISRMNVTHCDCAGVEHGCSSNCPVCDVTNLTKAVYHCATAGCTDNQYDCGGCGIFFHSLCDCIQGTVDCPTSSPFKVNSNPIWVLLPAKAPHDPLITTTERLPGILEMGHGHDHGWIYAQEKYNSKTESLWLNSVRARDMEQVHIHMCKRNENTAKILSHENIVSSSHLVQLKNDTELYCLGVDHNVTITGFSGALSSFLAKPPVCKELIGAGILHDHKNRTWACASTTHMGPKGKFC</sequence>
<keyword evidence="1" id="KW-0732">Signal</keyword>
<protein>
    <submittedName>
        <fullName evidence="2">Uncharacterized protein</fullName>
    </submittedName>
</protein>
<reference evidence="2 3" key="1">
    <citation type="journal article" date="2016" name="Sci. Rep.">
        <title>Insights into Adaptations to a Near-Obligate Nematode Endoparasitic Lifestyle from the Finished Genome of Drechmeria coniospora.</title>
        <authorList>
            <person name="Zhang L."/>
            <person name="Zhou Z."/>
            <person name="Guo Q."/>
            <person name="Fokkens L."/>
            <person name="Miskei M."/>
            <person name="Pocsi I."/>
            <person name="Zhang W."/>
            <person name="Chen M."/>
            <person name="Wang L."/>
            <person name="Sun Y."/>
            <person name="Donzelli B.G."/>
            <person name="Gibson D.M."/>
            <person name="Nelson D.R."/>
            <person name="Luo J.G."/>
            <person name="Rep M."/>
            <person name="Liu H."/>
            <person name="Yang S."/>
            <person name="Wang J."/>
            <person name="Krasnoff S.B."/>
            <person name="Xu Y."/>
            <person name="Molnar I."/>
            <person name="Lin M."/>
        </authorList>
    </citation>
    <scope>NUCLEOTIDE SEQUENCE [LARGE SCALE GENOMIC DNA]</scope>
    <source>
        <strain evidence="2 3">ARSEF 6962</strain>
    </source>
</reference>
<comment type="caution">
    <text evidence="2">The sequence shown here is derived from an EMBL/GenBank/DDBJ whole genome shotgun (WGS) entry which is preliminary data.</text>
</comment>
<evidence type="ECO:0000256" key="1">
    <source>
        <dbReference type="SAM" id="SignalP"/>
    </source>
</evidence>
<evidence type="ECO:0000313" key="2">
    <source>
        <dbReference type="EMBL" id="KYK58090.1"/>
    </source>
</evidence>
<feature type="chain" id="PRO_5007580709" evidence="1">
    <location>
        <begin position="24"/>
        <end position="270"/>
    </location>
</feature>
<accession>A0A151GLW0</accession>
<gene>
    <name evidence="2" type="ORF">DCS_05103</name>
</gene>
<organism evidence="2 3">
    <name type="scientific">Drechmeria coniospora</name>
    <name type="common">Nematophagous fungus</name>
    <name type="synonym">Meria coniospora</name>
    <dbReference type="NCBI Taxonomy" id="98403"/>
    <lineage>
        <taxon>Eukaryota</taxon>
        <taxon>Fungi</taxon>
        <taxon>Dikarya</taxon>
        <taxon>Ascomycota</taxon>
        <taxon>Pezizomycotina</taxon>
        <taxon>Sordariomycetes</taxon>
        <taxon>Hypocreomycetidae</taxon>
        <taxon>Hypocreales</taxon>
        <taxon>Ophiocordycipitaceae</taxon>
        <taxon>Drechmeria</taxon>
    </lineage>
</organism>
<keyword evidence="3" id="KW-1185">Reference proteome</keyword>
<dbReference type="Proteomes" id="UP000076580">
    <property type="component" value="Chromosome 02"/>
</dbReference>